<proteinExistence type="predicted"/>
<evidence type="ECO:0000256" key="6">
    <source>
        <dbReference type="SAM" id="Phobius"/>
    </source>
</evidence>
<sequence length="230" mass="24743">MTFDEHVREAVAAVKPRLRGWLHAGTFPVAVLAGLVLVIVAPSTQVRVSSAIYTLTAALLFGISAIYHRGRWSPRTQAALRRLDHANIFLIIAGTYTPFTVLVLPDGQAQLLLSLVWAGALLGVGFRVLWVSAPRWLYVPIYLALGWAAVFWLPQFASNGGAAVVTLIIVGGLMYTVGAIVYGTQRPNPSPRWFGFHEVFHAFTLAGFASHHVGIWLAAFGVGAGAAVTT</sequence>
<dbReference type="OrthoDB" id="9813689at2"/>
<dbReference type="RefSeq" id="WP_131896009.1">
    <property type="nucleotide sequence ID" value="NZ_SMKZ01000020.1"/>
</dbReference>
<evidence type="ECO:0000313" key="8">
    <source>
        <dbReference type="Proteomes" id="UP000294739"/>
    </source>
</evidence>
<dbReference type="InterPro" id="IPR004254">
    <property type="entry name" value="AdipoR/HlyIII-related"/>
</dbReference>
<dbReference type="InParanoid" id="A0A4R5DBZ1"/>
<comment type="subcellular location">
    <subcellularLocation>
        <location evidence="1">Membrane</location>
        <topology evidence="1">Multi-pass membrane protein</topology>
    </subcellularLocation>
</comment>
<evidence type="ECO:0000256" key="4">
    <source>
        <dbReference type="ARBA" id="ARBA00023136"/>
    </source>
</evidence>
<feature type="binding site" evidence="5">
    <location>
        <position position="201"/>
    </location>
    <ligand>
        <name>Zn(2+)</name>
        <dbReference type="ChEBI" id="CHEBI:29105"/>
    </ligand>
</feature>
<feature type="transmembrane region" description="Helical" evidence="6">
    <location>
        <begin position="48"/>
        <end position="67"/>
    </location>
</feature>
<dbReference type="FunCoup" id="A0A4R5DBZ1">
    <property type="interactions" value="36"/>
</dbReference>
<keyword evidence="4 6" id="KW-0472">Membrane</keyword>
<evidence type="ECO:0000256" key="3">
    <source>
        <dbReference type="ARBA" id="ARBA00022989"/>
    </source>
</evidence>
<keyword evidence="5" id="KW-0862">Zinc</keyword>
<feature type="transmembrane region" description="Helical" evidence="6">
    <location>
        <begin position="21"/>
        <end position="42"/>
    </location>
</feature>
<evidence type="ECO:0000256" key="2">
    <source>
        <dbReference type="ARBA" id="ARBA00022692"/>
    </source>
</evidence>
<keyword evidence="3 6" id="KW-1133">Transmembrane helix</keyword>
<dbReference type="GO" id="GO:0016020">
    <property type="term" value="C:membrane"/>
    <property type="evidence" value="ECO:0007669"/>
    <property type="project" value="UniProtKB-SubCell"/>
</dbReference>
<name>A0A4R5DBZ1_9ACTN</name>
<comment type="caution">
    <text evidence="7">The sequence shown here is derived from an EMBL/GenBank/DDBJ whole genome shotgun (WGS) entry which is preliminary data.</text>
</comment>
<dbReference type="PANTHER" id="PTHR20855">
    <property type="entry name" value="ADIPOR/PROGESTIN RECEPTOR-RELATED"/>
    <property type="match status" value="1"/>
</dbReference>
<dbReference type="AlphaFoldDB" id="A0A4R5DBZ1"/>
<evidence type="ECO:0000256" key="5">
    <source>
        <dbReference type="PIRSR" id="PIRSR604254-1"/>
    </source>
</evidence>
<keyword evidence="8" id="KW-1185">Reference proteome</keyword>
<feature type="transmembrane region" description="Helical" evidence="6">
    <location>
        <begin position="203"/>
        <end position="228"/>
    </location>
</feature>
<dbReference type="GO" id="GO:0046872">
    <property type="term" value="F:metal ion binding"/>
    <property type="evidence" value="ECO:0007669"/>
    <property type="project" value="UniProtKB-KW"/>
</dbReference>
<dbReference type="Proteomes" id="UP000294739">
    <property type="component" value="Unassembled WGS sequence"/>
</dbReference>
<accession>A0A4R5DBZ1</accession>
<dbReference type="PANTHER" id="PTHR20855:SF3">
    <property type="entry name" value="LD03007P"/>
    <property type="match status" value="1"/>
</dbReference>
<reference evidence="7 8" key="1">
    <citation type="submission" date="2019-03" db="EMBL/GenBank/DDBJ databases">
        <title>Draft genome sequences of novel Actinobacteria.</title>
        <authorList>
            <person name="Sahin N."/>
            <person name="Ay H."/>
            <person name="Saygin H."/>
        </authorList>
    </citation>
    <scope>NUCLEOTIDE SEQUENCE [LARGE SCALE GENOMIC DNA]</scope>
    <source>
        <strain evidence="7 8">5K138</strain>
    </source>
</reference>
<gene>
    <name evidence="7" type="ORF">E1269_15425</name>
</gene>
<evidence type="ECO:0000313" key="7">
    <source>
        <dbReference type="EMBL" id="TDE09104.1"/>
    </source>
</evidence>
<evidence type="ECO:0000256" key="1">
    <source>
        <dbReference type="ARBA" id="ARBA00004141"/>
    </source>
</evidence>
<feature type="binding site" evidence="5">
    <location>
        <position position="68"/>
    </location>
    <ligand>
        <name>Zn(2+)</name>
        <dbReference type="ChEBI" id="CHEBI:29105"/>
    </ligand>
</feature>
<protein>
    <submittedName>
        <fullName evidence="7">Hemolysin III family protein</fullName>
    </submittedName>
</protein>
<feature type="transmembrane region" description="Helical" evidence="6">
    <location>
        <begin position="88"/>
        <end position="105"/>
    </location>
</feature>
<keyword evidence="2 6" id="KW-0812">Transmembrane</keyword>
<feature type="transmembrane region" description="Helical" evidence="6">
    <location>
        <begin position="136"/>
        <end position="154"/>
    </location>
</feature>
<dbReference type="Pfam" id="PF03006">
    <property type="entry name" value="HlyIII"/>
    <property type="match status" value="1"/>
</dbReference>
<feature type="transmembrane region" description="Helical" evidence="6">
    <location>
        <begin position="111"/>
        <end position="129"/>
    </location>
</feature>
<dbReference type="EMBL" id="SMKZ01000020">
    <property type="protein sequence ID" value="TDE09104.1"/>
    <property type="molecule type" value="Genomic_DNA"/>
</dbReference>
<keyword evidence="5" id="KW-0479">Metal-binding</keyword>
<feature type="transmembrane region" description="Helical" evidence="6">
    <location>
        <begin position="160"/>
        <end position="182"/>
    </location>
</feature>
<feature type="binding site" evidence="5">
    <location>
        <position position="197"/>
    </location>
    <ligand>
        <name>Zn(2+)</name>
        <dbReference type="ChEBI" id="CHEBI:29105"/>
    </ligand>
</feature>
<organism evidence="7 8">
    <name type="scientific">Jiangella asiatica</name>
    <dbReference type="NCBI Taxonomy" id="2530372"/>
    <lineage>
        <taxon>Bacteria</taxon>
        <taxon>Bacillati</taxon>
        <taxon>Actinomycetota</taxon>
        <taxon>Actinomycetes</taxon>
        <taxon>Jiangellales</taxon>
        <taxon>Jiangellaceae</taxon>
        <taxon>Jiangella</taxon>
    </lineage>
</organism>